<protein>
    <submittedName>
        <fullName evidence="9 10">Contactin-like</fullName>
    </submittedName>
</protein>
<dbReference type="InterPro" id="IPR003598">
    <property type="entry name" value="Ig_sub2"/>
</dbReference>
<feature type="domain" description="Fibronectin type-III" evidence="7">
    <location>
        <begin position="1005"/>
        <end position="1104"/>
    </location>
</feature>
<dbReference type="InterPro" id="IPR036116">
    <property type="entry name" value="FN3_sf"/>
</dbReference>
<dbReference type="InterPro" id="IPR013783">
    <property type="entry name" value="Ig-like_fold"/>
</dbReference>
<feature type="domain" description="Ig-like" evidence="6">
    <location>
        <begin position="684"/>
        <end position="778"/>
    </location>
</feature>
<dbReference type="GO" id="GO:0030424">
    <property type="term" value="C:axon"/>
    <property type="evidence" value="ECO:0007669"/>
    <property type="project" value="TreeGrafter"/>
</dbReference>
<evidence type="ECO:0000256" key="3">
    <source>
        <dbReference type="SAM" id="Phobius"/>
    </source>
</evidence>
<dbReference type="PRINTS" id="PR00014">
    <property type="entry name" value="FNTYPEIII"/>
</dbReference>
<dbReference type="CDD" id="cd00096">
    <property type="entry name" value="Ig"/>
    <property type="match status" value="1"/>
</dbReference>
<dbReference type="FunFam" id="2.60.40.10:FF:000052">
    <property type="entry name" value="Contactin 1"/>
    <property type="match status" value="1"/>
</dbReference>
<keyword evidence="3" id="KW-0812">Transmembrane</keyword>
<keyword evidence="3" id="KW-0472">Membrane</keyword>
<evidence type="ECO:0000259" key="6">
    <source>
        <dbReference type="PROSITE" id="PS50835"/>
    </source>
</evidence>
<dbReference type="RefSeq" id="XP_055860918.1">
    <property type="nucleotide sequence ID" value="XM_056004943.1"/>
</dbReference>
<dbReference type="PANTHER" id="PTHR44170:SF6">
    <property type="entry name" value="CONTACTIN"/>
    <property type="match status" value="1"/>
</dbReference>
<name>A0A9W2YE70_BIOGL</name>
<keyword evidence="2" id="KW-1015">Disulfide bond</keyword>
<dbReference type="GeneID" id="106069435"/>
<dbReference type="InterPro" id="IPR016187">
    <property type="entry name" value="CTDL_fold"/>
</dbReference>
<dbReference type="OMA" id="KWRCKAV"/>
<dbReference type="GO" id="GO:0007411">
    <property type="term" value="P:axon guidance"/>
    <property type="evidence" value="ECO:0007669"/>
    <property type="project" value="TreeGrafter"/>
</dbReference>
<accession>A0A9W2YE70</accession>
<dbReference type="InterPro" id="IPR003961">
    <property type="entry name" value="FN3_dom"/>
</dbReference>
<feature type="domain" description="Ig-like" evidence="6">
    <location>
        <begin position="192"/>
        <end position="284"/>
    </location>
</feature>
<dbReference type="InterPro" id="IPR001304">
    <property type="entry name" value="C-type_lectin-like"/>
</dbReference>
<dbReference type="InterPro" id="IPR013151">
    <property type="entry name" value="Immunoglobulin_dom"/>
</dbReference>
<dbReference type="Pfam" id="PF13927">
    <property type="entry name" value="Ig_3"/>
    <property type="match status" value="3"/>
</dbReference>
<evidence type="ECO:0000313" key="8">
    <source>
        <dbReference type="Proteomes" id="UP001165740"/>
    </source>
</evidence>
<feature type="domain" description="Fibronectin type-III" evidence="7">
    <location>
        <begin position="898"/>
        <end position="1000"/>
    </location>
</feature>
<evidence type="ECO:0000259" key="7">
    <source>
        <dbReference type="PROSITE" id="PS50853"/>
    </source>
</evidence>
<feature type="domain" description="Ig-like" evidence="6">
    <location>
        <begin position="498"/>
        <end position="585"/>
    </location>
</feature>
<feature type="chain" id="PRO_5044702331" evidence="4">
    <location>
        <begin position="19"/>
        <end position="1242"/>
    </location>
</feature>
<dbReference type="Pfam" id="PF00041">
    <property type="entry name" value="fn3"/>
    <property type="match status" value="2"/>
</dbReference>
<feature type="signal peptide" evidence="4">
    <location>
        <begin position="1"/>
        <end position="18"/>
    </location>
</feature>
<dbReference type="OrthoDB" id="3666223at2759"/>
<feature type="domain" description="Ig-like" evidence="6">
    <location>
        <begin position="591"/>
        <end position="679"/>
    </location>
</feature>
<dbReference type="SMART" id="SM00409">
    <property type="entry name" value="IG"/>
    <property type="match status" value="6"/>
</dbReference>
<evidence type="ECO:0000256" key="2">
    <source>
        <dbReference type="ARBA" id="ARBA00023157"/>
    </source>
</evidence>
<evidence type="ECO:0000313" key="10">
    <source>
        <dbReference type="RefSeq" id="XP_055860919.1"/>
    </source>
</evidence>
<gene>
    <name evidence="9 10 11" type="primary">LOC106069435</name>
</gene>
<reference evidence="9 10" key="1">
    <citation type="submission" date="2025-04" db="UniProtKB">
        <authorList>
            <consortium name="RefSeq"/>
        </authorList>
    </citation>
    <scope>IDENTIFICATION</scope>
</reference>
<evidence type="ECO:0000259" key="5">
    <source>
        <dbReference type="PROSITE" id="PS50041"/>
    </source>
</evidence>
<dbReference type="SUPFAM" id="SSF56436">
    <property type="entry name" value="C-type lectin-like"/>
    <property type="match status" value="1"/>
</dbReference>
<dbReference type="Proteomes" id="UP001165740">
    <property type="component" value="Chromosome 11"/>
</dbReference>
<feature type="domain" description="Ig-like" evidence="6">
    <location>
        <begin position="403"/>
        <end position="491"/>
    </location>
</feature>
<feature type="domain" description="C-type lectin" evidence="5">
    <location>
        <begin position="31"/>
        <end position="160"/>
    </location>
</feature>
<evidence type="ECO:0000313" key="11">
    <source>
        <dbReference type="RefSeq" id="XP_055860920.1"/>
    </source>
</evidence>
<dbReference type="CDD" id="cd00063">
    <property type="entry name" value="FN3"/>
    <property type="match status" value="2"/>
</dbReference>
<dbReference type="GO" id="GO:0005886">
    <property type="term" value="C:plasma membrane"/>
    <property type="evidence" value="ECO:0007669"/>
    <property type="project" value="TreeGrafter"/>
</dbReference>
<dbReference type="AlphaFoldDB" id="A0A9W2YE70"/>
<dbReference type="PROSITE" id="PS50853">
    <property type="entry name" value="FN3"/>
    <property type="match status" value="4"/>
</dbReference>
<sequence length="1242" mass="138189">MVSQIVVTLLIVLGHSLAQVLYECPDDWVTYNGYCYLFQSDLPSSYDDAKSSCSIHGAGVLSVDNMEENFYITTWLQKNDPFQQEWYTSGVYDPINSATLNGSTYKWESTGNAIENALMSQFIEAPNIKIVKGVIVYSYGPIGIGWKYVDGTPKKAYICKIAEKEAYRIVLTNRGFDYGIENPDMNKLEFGPYFIQQPHSVVVVSSMEPLVVECIVLANPEPVYKWFRGNNFVTEVNEDLDSRYSVTNGKLTITDPDDVKDSNLYRCQAENKFGKIISDTVEISFGYLGEFNNVQDAGTRAKAYEGAQVTCSKLNYKPAVVYTWIKAGQQFVRPEYQTYIFISANGRLYFSEVTMSDEAEYTCVVSLSGVNQYTIGSLQPPSRNSLPIPLIVDAQMPQADWGPVIQNDFIGVYPSPPLAGQDIRMECFAYGSTTSPFFYTWTREDKPMSTSAFLTDSNRVLIIPEAKLEDSGTYRCTVRRGASKSDTKVISLTLGARPYFLNQLQNQHADIDSQLTWICNARGSPEPVYTWYKNGVKIVTDPDKRITIQKNVLIISHLSADIHDGMYQCGAANTHGTSITSAQLRVLAFKPNLNKYPPPETLMAPLTGNITIRCQPEGSPFPKIEWTHGSNAITSDGSKYTILSNGNLFITSLTNGDQGRYTCKASNTYGVIEGSTTLTIAEGTTIILGPTDQQDVIINKTIFLNCDASHPNGMDVVYEWTFNGFPLFLEEMYYKVVQDANQGSNGLYVVNAQFRHEGMYTCTVRTPFNSQSKSAYVTIKGPPKEAAGVHTLPGTTTSSQTTVAWTAGSGSGGQIIAHFIQYASDEFPNDWTETDAILVADSYRQNDVNENKHSYTVTGLNPGSGYRFRVVAQNEYGRGDPSLPSPYIQMFSAAPAIAPRNLRGGGGSVGDLVIRWDPLHRSEYGSTTVNYKIYWRQQNDKSKDGGLWIVDYIVDPNQDMMVKQVGVDNYYLIYEVIIQANNSFGFGPNSSVAEVYSADGIPLVAPLNVQSVTHNTSAVDVWWEPLAETREIARGKILGYQINYWIEGESPDLYRQFIRYYGNCDKGVVIGLPNDINAVVDVQVYNQAGLGPRSSWYIYETHSFQPLTYPQEIRVTSAGQYQARVWWRGVTITVLEEDLTGYSLFYWVASENYRSATEVFVPGRAHETVLTNLSDNRIYALRLAAVGKGGTGSRTPITYFTFEGQVLIDSSFAETIDTFLSIGVQIQSYIVIIVVGIILALV</sequence>
<dbReference type="SMART" id="SM00408">
    <property type="entry name" value="IGc2"/>
    <property type="match status" value="6"/>
</dbReference>
<keyword evidence="4" id="KW-0732">Signal</keyword>
<keyword evidence="8" id="KW-1185">Reference proteome</keyword>
<dbReference type="SMART" id="SM00060">
    <property type="entry name" value="FN3"/>
    <property type="match status" value="4"/>
</dbReference>
<keyword evidence="3" id="KW-1133">Transmembrane helix</keyword>
<dbReference type="InterPro" id="IPR003599">
    <property type="entry name" value="Ig_sub"/>
</dbReference>
<dbReference type="RefSeq" id="XP_055860920.1">
    <property type="nucleotide sequence ID" value="XM_056004945.1"/>
</dbReference>
<organism evidence="8 11">
    <name type="scientific">Biomphalaria glabrata</name>
    <name type="common">Bloodfluke planorb</name>
    <name type="synonym">Freshwater snail</name>
    <dbReference type="NCBI Taxonomy" id="6526"/>
    <lineage>
        <taxon>Eukaryota</taxon>
        <taxon>Metazoa</taxon>
        <taxon>Spiralia</taxon>
        <taxon>Lophotrochozoa</taxon>
        <taxon>Mollusca</taxon>
        <taxon>Gastropoda</taxon>
        <taxon>Heterobranchia</taxon>
        <taxon>Euthyneura</taxon>
        <taxon>Panpulmonata</taxon>
        <taxon>Hygrophila</taxon>
        <taxon>Lymnaeoidea</taxon>
        <taxon>Planorbidae</taxon>
        <taxon>Biomphalaria</taxon>
    </lineage>
</organism>
<dbReference type="SUPFAM" id="SSF48726">
    <property type="entry name" value="Immunoglobulin"/>
    <property type="match status" value="6"/>
</dbReference>
<dbReference type="CDD" id="cd00037">
    <property type="entry name" value="CLECT"/>
    <property type="match status" value="1"/>
</dbReference>
<proteinExistence type="predicted"/>
<dbReference type="InterPro" id="IPR036179">
    <property type="entry name" value="Ig-like_dom_sf"/>
</dbReference>
<dbReference type="InterPro" id="IPR016186">
    <property type="entry name" value="C-type_lectin-like/link_sf"/>
</dbReference>
<dbReference type="Pfam" id="PF00047">
    <property type="entry name" value="ig"/>
    <property type="match status" value="2"/>
</dbReference>
<dbReference type="Gene3D" id="3.10.100.10">
    <property type="entry name" value="Mannose-Binding Protein A, subunit A"/>
    <property type="match status" value="1"/>
</dbReference>
<evidence type="ECO:0000313" key="9">
    <source>
        <dbReference type="RefSeq" id="XP_055860918.1"/>
    </source>
</evidence>
<dbReference type="InterPro" id="IPR007110">
    <property type="entry name" value="Ig-like_dom"/>
</dbReference>
<dbReference type="GO" id="GO:0098609">
    <property type="term" value="P:cell-cell adhesion"/>
    <property type="evidence" value="ECO:0007669"/>
    <property type="project" value="TreeGrafter"/>
</dbReference>
<dbReference type="Gene3D" id="2.60.40.10">
    <property type="entry name" value="Immunoglobulins"/>
    <property type="match status" value="10"/>
</dbReference>
<feature type="domain" description="Ig-like" evidence="6">
    <location>
        <begin position="298"/>
        <end position="376"/>
    </location>
</feature>
<feature type="domain" description="Fibronectin type-III" evidence="7">
    <location>
        <begin position="1109"/>
        <end position="1205"/>
    </location>
</feature>
<dbReference type="InterPro" id="IPR013098">
    <property type="entry name" value="Ig_I-set"/>
</dbReference>
<keyword evidence="1" id="KW-0677">Repeat</keyword>
<dbReference type="SUPFAM" id="SSF49265">
    <property type="entry name" value="Fibronectin type III"/>
    <property type="match status" value="2"/>
</dbReference>
<dbReference type="PANTHER" id="PTHR44170">
    <property type="entry name" value="PROTEIN SIDEKICK"/>
    <property type="match status" value="1"/>
</dbReference>
<dbReference type="PROSITE" id="PS50835">
    <property type="entry name" value="IG_LIKE"/>
    <property type="match status" value="6"/>
</dbReference>
<dbReference type="RefSeq" id="XP_055860919.1">
    <property type="nucleotide sequence ID" value="XM_056004944.1"/>
</dbReference>
<feature type="domain" description="Fibronectin type-III" evidence="7">
    <location>
        <begin position="782"/>
        <end position="896"/>
    </location>
</feature>
<evidence type="ECO:0000256" key="4">
    <source>
        <dbReference type="SAM" id="SignalP"/>
    </source>
</evidence>
<dbReference type="Pfam" id="PF07679">
    <property type="entry name" value="I-set"/>
    <property type="match status" value="1"/>
</dbReference>
<evidence type="ECO:0000256" key="1">
    <source>
        <dbReference type="ARBA" id="ARBA00022737"/>
    </source>
</evidence>
<feature type="transmembrane region" description="Helical" evidence="3">
    <location>
        <begin position="1219"/>
        <end position="1241"/>
    </location>
</feature>
<dbReference type="PROSITE" id="PS50041">
    <property type="entry name" value="C_TYPE_LECTIN_2"/>
    <property type="match status" value="1"/>
</dbReference>
<dbReference type="SMART" id="SM00034">
    <property type="entry name" value="CLECT"/>
    <property type="match status" value="1"/>
</dbReference>